<dbReference type="InterPro" id="IPR036188">
    <property type="entry name" value="FAD/NAD-bd_sf"/>
</dbReference>
<keyword evidence="9" id="KW-0732">Signal</keyword>
<dbReference type="EMBL" id="VUMN01000001">
    <property type="protein sequence ID" value="MSS57420.1"/>
    <property type="molecule type" value="Genomic_DNA"/>
</dbReference>
<dbReference type="RefSeq" id="WP_105303685.1">
    <property type="nucleotide sequence ID" value="NZ_JAQXPC010000063.1"/>
</dbReference>
<dbReference type="EC" id="1.3.99.33" evidence="3"/>
<dbReference type="SUPFAM" id="SSF56425">
    <property type="entry name" value="Succinate dehydrogenase/fumarate reductase flavoprotein, catalytic domain"/>
    <property type="match status" value="1"/>
</dbReference>
<comment type="cofactor">
    <cofactor evidence="2">
        <name>FAD</name>
        <dbReference type="ChEBI" id="CHEBI:57692"/>
    </cofactor>
</comment>
<dbReference type="Gene3D" id="3.90.1010.20">
    <property type="match status" value="1"/>
</dbReference>
<dbReference type="GO" id="GO:0010181">
    <property type="term" value="F:FMN binding"/>
    <property type="evidence" value="ECO:0007669"/>
    <property type="project" value="InterPro"/>
</dbReference>
<dbReference type="GO" id="GO:0016020">
    <property type="term" value="C:membrane"/>
    <property type="evidence" value="ECO:0007669"/>
    <property type="project" value="InterPro"/>
</dbReference>
<evidence type="ECO:0000313" key="11">
    <source>
        <dbReference type="EMBL" id="MSS57420.1"/>
    </source>
</evidence>
<name>A0A7X2NQ82_9FIRM</name>
<comment type="cofactor">
    <cofactor evidence="1">
        <name>FMN</name>
        <dbReference type="ChEBI" id="CHEBI:58210"/>
    </cofactor>
</comment>
<evidence type="ECO:0000313" key="12">
    <source>
        <dbReference type="Proteomes" id="UP000461880"/>
    </source>
</evidence>
<comment type="catalytic activity">
    <reaction evidence="8">
        <text>dihydrourocanate + A = urocanate + AH2</text>
        <dbReference type="Rhea" id="RHEA:36059"/>
        <dbReference type="ChEBI" id="CHEBI:13193"/>
        <dbReference type="ChEBI" id="CHEBI:17499"/>
        <dbReference type="ChEBI" id="CHEBI:27247"/>
        <dbReference type="ChEBI" id="CHEBI:72991"/>
        <dbReference type="EC" id="1.3.99.33"/>
    </reaction>
</comment>
<dbReference type="GO" id="GO:0033765">
    <property type="term" value="F:steroid dehydrogenase activity, acting on the CH-CH group of donors"/>
    <property type="evidence" value="ECO:0007669"/>
    <property type="project" value="UniProtKB-ARBA"/>
</dbReference>
<keyword evidence="12" id="KW-1185">Reference proteome</keyword>
<organism evidence="11 12">
    <name type="scientific">Stecheria intestinalis</name>
    <dbReference type="NCBI Taxonomy" id="2606630"/>
    <lineage>
        <taxon>Bacteria</taxon>
        <taxon>Bacillati</taxon>
        <taxon>Bacillota</taxon>
        <taxon>Erysipelotrichia</taxon>
        <taxon>Erysipelotrichales</taxon>
        <taxon>Erysipelotrichaceae</taxon>
        <taxon>Stecheria</taxon>
    </lineage>
</organism>
<dbReference type="PANTHER" id="PTHR43400:SF10">
    <property type="entry name" value="3-OXOSTEROID 1-DEHYDROGENASE"/>
    <property type="match status" value="1"/>
</dbReference>
<dbReference type="Gene3D" id="3.90.700.10">
    <property type="entry name" value="Succinate dehydrogenase/fumarate reductase flavoprotein, catalytic domain"/>
    <property type="match status" value="1"/>
</dbReference>
<evidence type="ECO:0000256" key="1">
    <source>
        <dbReference type="ARBA" id="ARBA00001917"/>
    </source>
</evidence>
<keyword evidence="5" id="KW-0285">Flavoprotein</keyword>
<gene>
    <name evidence="11" type="ORF">FYJ51_00645</name>
</gene>
<dbReference type="GO" id="GO:0008202">
    <property type="term" value="P:steroid metabolic process"/>
    <property type="evidence" value="ECO:0007669"/>
    <property type="project" value="UniProtKB-ARBA"/>
</dbReference>
<comment type="caution">
    <text evidence="11">The sequence shown here is derived from an EMBL/GenBank/DDBJ whole genome shotgun (WGS) entry which is preliminary data.</text>
</comment>
<keyword evidence="6" id="KW-0274">FAD</keyword>
<dbReference type="Pfam" id="PF00890">
    <property type="entry name" value="FAD_binding_2"/>
    <property type="match status" value="1"/>
</dbReference>
<evidence type="ECO:0000256" key="2">
    <source>
        <dbReference type="ARBA" id="ARBA00001974"/>
    </source>
</evidence>
<dbReference type="SMART" id="SM00900">
    <property type="entry name" value="FMN_bind"/>
    <property type="match status" value="1"/>
</dbReference>
<evidence type="ECO:0000256" key="7">
    <source>
        <dbReference type="ARBA" id="ARBA00023002"/>
    </source>
</evidence>
<accession>A0A7X2NQ82</accession>
<dbReference type="Pfam" id="PF04205">
    <property type="entry name" value="FMN_bind"/>
    <property type="match status" value="1"/>
</dbReference>
<evidence type="ECO:0000256" key="4">
    <source>
        <dbReference type="ARBA" id="ARBA00015872"/>
    </source>
</evidence>
<dbReference type="InterPro" id="IPR050315">
    <property type="entry name" value="FAD-oxidoreductase_2"/>
</dbReference>
<evidence type="ECO:0000256" key="3">
    <source>
        <dbReference type="ARBA" id="ARBA00013137"/>
    </source>
</evidence>
<dbReference type="InterPro" id="IPR003953">
    <property type="entry name" value="FAD-dep_OxRdtase_2_FAD-bd"/>
</dbReference>
<evidence type="ECO:0000256" key="8">
    <source>
        <dbReference type="ARBA" id="ARBA00049922"/>
    </source>
</evidence>
<dbReference type="Gene3D" id="3.50.50.60">
    <property type="entry name" value="FAD/NAD(P)-binding domain"/>
    <property type="match status" value="1"/>
</dbReference>
<protein>
    <recommendedName>
        <fullName evidence="4">Urocanate reductase</fullName>
        <ecNumber evidence="3">1.3.99.33</ecNumber>
    </recommendedName>
</protein>
<feature type="signal peptide" evidence="9">
    <location>
        <begin position="1"/>
        <end position="28"/>
    </location>
</feature>
<feature type="chain" id="PRO_5031322862" description="Urocanate reductase" evidence="9">
    <location>
        <begin position="29"/>
        <end position="603"/>
    </location>
</feature>
<evidence type="ECO:0000256" key="5">
    <source>
        <dbReference type="ARBA" id="ARBA00022630"/>
    </source>
</evidence>
<dbReference type="InterPro" id="IPR027477">
    <property type="entry name" value="Succ_DH/fumarate_Rdtase_cat_sf"/>
</dbReference>
<dbReference type="InterPro" id="IPR007329">
    <property type="entry name" value="FMN-bd"/>
</dbReference>
<sequence>MKKLVSCLLASMVAVSLAGCSSSGTASAAATSAPSESAAASAASYKAGTYTGSAEGHNGTVSVDVTFTDDAISSIEIKENSETPTLSDKALKDLPDEIVAQQTLNVDNVSGATFTSMAVKNAVADAVTQAGGDADALRKAPYEKAAEATDDISTDVLVIGGGTAGLMAAYEAGKAGVSTTLIEKLDVLGGTLNEAAGLLLTVDSEKNDSSLDDSLDRVLDFYKTVNADSSIQPDYDFTKNLMSQTGATVDELIDMGLAHNDLDLGTYVGTQFTIGYQLSADLIAAIEKEGVKILTGTAADELVTDSDGAVTGAKVHNDTGSFTISAKKIIVACGGASWNTSMVPEKSTGIDVHEKTQIGSTGDGMNMLQQIGAQMSSEDIYIKSSQPDYADEFHNDWSNTPSNGMALLIDSEGKRFTNEAPATATILNKKMIDHASSSYWFLIDDDNTIGYDDDYFAKVKEFAADDDVKAVVHADSLEELAGKLGVDAGTLKQTVEDYNSACAAGKDDEFGKDAQYLKAYPEDGGFYAVYQRIGSWGTIGGAIVDEQQHVLDADGNVIPNVFAAGETATAQLFGDYYFGGFSLGLYTTAGRIAAEQAVAEIQQ</sequence>
<dbReference type="AlphaFoldDB" id="A0A7X2NQ82"/>
<dbReference type="SUPFAM" id="SSF51905">
    <property type="entry name" value="FAD/NAD(P)-binding domain"/>
    <property type="match status" value="1"/>
</dbReference>
<evidence type="ECO:0000256" key="9">
    <source>
        <dbReference type="SAM" id="SignalP"/>
    </source>
</evidence>
<keyword evidence="7" id="KW-0560">Oxidoreductase</keyword>
<dbReference type="PANTHER" id="PTHR43400">
    <property type="entry name" value="FUMARATE REDUCTASE"/>
    <property type="match status" value="1"/>
</dbReference>
<dbReference type="PROSITE" id="PS51257">
    <property type="entry name" value="PROKAR_LIPOPROTEIN"/>
    <property type="match status" value="1"/>
</dbReference>
<dbReference type="Proteomes" id="UP000461880">
    <property type="component" value="Unassembled WGS sequence"/>
</dbReference>
<evidence type="ECO:0000259" key="10">
    <source>
        <dbReference type="SMART" id="SM00900"/>
    </source>
</evidence>
<evidence type="ECO:0000256" key="6">
    <source>
        <dbReference type="ARBA" id="ARBA00022827"/>
    </source>
</evidence>
<proteinExistence type="predicted"/>
<feature type="domain" description="FMN-binding" evidence="10">
    <location>
        <begin position="56"/>
        <end position="130"/>
    </location>
</feature>
<reference evidence="11 12" key="1">
    <citation type="submission" date="2019-08" db="EMBL/GenBank/DDBJ databases">
        <title>In-depth cultivation of the pig gut microbiome towards novel bacterial diversity and tailored functional studies.</title>
        <authorList>
            <person name="Wylensek D."/>
            <person name="Hitch T.C.A."/>
            <person name="Clavel T."/>
        </authorList>
    </citation>
    <scope>NUCLEOTIDE SEQUENCE [LARGE SCALE GENOMIC DNA]</scope>
    <source>
        <strain evidence="11 12">Oil+RF-744-GAM-WT-6</strain>
    </source>
</reference>